<evidence type="ECO:0000256" key="1">
    <source>
        <dbReference type="ARBA" id="ARBA00004196"/>
    </source>
</evidence>
<gene>
    <name evidence="6" type="ORF">BIGA_1252</name>
</gene>
<dbReference type="PROSITE" id="PS51257">
    <property type="entry name" value="PROKAR_LIPOPROTEIN"/>
    <property type="match status" value="1"/>
</dbReference>
<dbReference type="eggNOG" id="COG1879">
    <property type="taxonomic scope" value="Bacteria"/>
</dbReference>
<protein>
    <submittedName>
        <fullName evidence="6">D-ribose ABC transporter substrate-binding protein</fullName>
    </submittedName>
</protein>
<dbReference type="Proteomes" id="UP000029046">
    <property type="component" value="Unassembled WGS sequence"/>
</dbReference>
<evidence type="ECO:0000313" key="6">
    <source>
        <dbReference type="EMBL" id="KFI60782.1"/>
    </source>
</evidence>
<reference evidence="6 7" key="1">
    <citation type="submission" date="2014-03" db="EMBL/GenBank/DDBJ databases">
        <title>Genomics of Bifidobacteria.</title>
        <authorList>
            <person name="Ventura M."/>
            <person name="Milani C."/>
            <person name="Lugli G.A."/>
        </authorList>
    </citation>
    <scope>NUCLEOTIDE SEQUENCE [LARGE SCALE GENOMIC DNA]</scope>
    <source>
        <strain evidence="6 7">LMG 11586</strain>
    </source>
</reference>
<dbReference type="InterPro" id="IPR028082">
    <property type="entry name" value="Peripla_BP_I"/>
</dbReference>
<proteinExistence type="inferred from homology"/>
<dbReference type="PANTHER" id="PTHR46847">
    <property type="entry name" value="D-ALLOSE-BINDING PERIPLASMIC PROTEIN-RELATED"/>
    <property type="match status" value="1"/>
</dbReference>
<evidence type="ECO:0000313" key="7">
    <source>
        <dbReference type="Proteomes" id="UP000029046"/>
    </source>
</evidence>
<dbReference type="InterPro" id="IPR025997">
    <property type="entry name" value="SBP_2_dom"/>
</dbReference>
<dbReference type="EMBL" id="JGYX01000003">
    <property type="protein sequence ID" value="KFI60782.1"/>
    <property type="molecule type" value="Genomic_DNA"/>
</dbReference>
<evidence type="ECO:0000259" key="5">
    <source>
        <dbReference type="Pfam" id="PF13407"/>
    </source>
</evidence>
<dbReference type="GO" id="GO:0030246">
    <property type="term" value="F:carbohydrate binding"/>
    <property type="evidence" value="ECO:0007669"/>
    <property type="project" value="UniProtKB-ARBA"/>
</dbReference>
<organism evidence="6 7">
    <name type="scientific">Bifidobacterium pullorum subsp. gallinarum</name>
    <dbReference type="NCBI Taxonomy" id="78344"/>
    <lineage>
        <taxon>Bacteria</taxon>
        <taxon>Bacillati</taxon>
        <taxon>Actinomycetota</taxon>
        <taxon>Actinomycetes</taxon>
        <taxon>Bifidobacteriales</taxon>
        <taxon>Bifidobacteriaceae</taxon>
        <taxon>Bifidobacterium</taxon>
    </lineage>
</organism>
<dbReference type="SUPFAM" id="SSF53822">
    <property type="entry name" value="Periplasmic binding protein-like I"/>
    <property type="match status" value="1"/>
</dbReference>
<name>A0A087APT2_9BIFI</name>
<dbReference type="RefSeq" id="WP_033506593.1">
    <property type="nucleotide sequence ID" value="NZ_JGYX01000003.1"/>
</dbReference>
<feature type="domain" description="Periplasmic binding protein" evidence="5">
    <location>
        <begin position="39"/>
        <end position="298"/>
    </location>
</feature>
<dbReference type="PANTHER" id="PTHR46847:SF3">
    <property type="entry name" value="GALACTOFURANOSE-BINDING PROTEIN YTFQ"/>
    <property type="match status" value="1"/>
</dbReference>
<comment type="subcellular location">
    <subcellularLocation>
        <location evidence="1">Cell envelope</location>
    </subcellularLocation>
</comment>
<dbReference type="AlphaFoldDB" id="A0A087APT2"/>
<dbReference type="GO" id="GO:0030313">
    <property type="term" value="C:cell envelope"/>
    <property type="evidence" value="ECO:0007669"/>
    <property type="project" value="UniProtKB-SubCell"/>
</dbReference>
<sequence>MKNWKRAIALVASGAALLSFAACGNGGNAEGGDDSKPTIGFVAVGPEGGFRTANENDLQDAFKKAGFDLIYSPTQNNDQQKQIQAFNKFVNDEVDAIVLSSTEDSGWDESLKKAKEAEIPVFTVDRDVDVTDPEAASAIVSHIGPSNEWAGEQAADFVNENFPDGANGFILEGPAGLSVVKDRQTGWDNAINDNVTVLESQSANWSTDEAKTVTAGLLDKHKSENPQFIFAQNDEMGLGAAQAVEEAGLKGQVKIITIDGTEAALQALVDGDLSFVIEYNPIFGEQTATAVKDYLDGKTVESDIVIDSQTFDAASAKEALDAGTRAY</sequence>
<accession>A0A087APT2</accession>
<feature type="chain" id="PRO_5039331451" evidence="4">
    <location>
        <begin position="22"/>
        <end position="327"/>
    </location>
</feature>
<dbReference type="Pfam" id="PF13407">
    <property type="entry name" value="Peripla_BP_4"/>
    <property type="match status" value="1"/>
</dbReference>
<feature type="signal peptide" evidence="4">
    <location>
        <begin position="1"/>
        <end position="21"/>
    </location>
</feature>
<comment type="similarity">
    <text evidence="2">Belongs to the bacterial solute-binding protein 2 family.</text>
</comment>
<keyword evidence="7" id="KW-1185">Reference proteome</keyword>
<evidence type="ECO:0000256" key="4">
    <source>
        <dbReference type="SAM" id="SignalP"/>
    </source>
</evidence>
<evidence type="ECO:0000256" key="3">
    <source>
        <dbReference type="ARBA" id="ARBA00022729"/>
    </source>
</evidence>
<comment type="caution">
    <text evidence="6">The sequence shown here is derived from an EMBL/GenBank/DDBJ whole genome shotgun (WGS) entry which is preliminary data.</text>
</comment>
<dbReference type="Gene3D" id="3.40.50.2300">
    <property type="match status" value="2"/>
</dbReference>
<dbReference type="OrthoDB" id="9813037at2"/>
<keyword evidence="3 4" id="KW-0732">Signal</keyword>
<evidence type="ECO:0000256" key="2">
    <source>
        <dbReference type="ARBA" id="ARBA00007639"/>
    </source>
</evidence>